<dbReference type="Gene3D" id="3.30.479.30">
    <property type="entry name" value="Band 7 domain"/>
    <property type="match status" value="1"/>
</dbReference>
<protein>
    <submittedName>
        <fullName evidence="4">Protein QmcA</fullName>
    </submittedName>
</protein>
<dbReference type="PANTHER" id="PTHR43327:SF10">
    <property type="entry name" value="STOMATIN-LIKE PROTEIN 2, MITOCHONDRIAL"/>
    <property type="match status" value="1"/>
</dbReference>
<gene>
    <name evidence="4" type="ORF">GBAR_LOCUS22055</name>
</gene>
<comment type="caution">
    <text evidence="4">The sequence shown here is derived from an EMBL/GenBank/DDBJ whole genome shotgun (WGS) entry which is preliminary data.</text>
</comment>
<dbReference type="Pfam" id="PF01145">
    <property type="entry name" value="Band_7"/>
    <property type="match status" value="1"/>
</dbReference>
<dbReference type="FunFam" id="3.30.479.30:FF:000004">
    <property type="entry name" value="Putative membrane protease family, stomatin"/>
    <property type="match status" value="1"/>
</dbReference>
<dbReference type="EMBL" id="CASHTH010003053">
    <property type="protein sequence ID" value="CAI8039614.1"/>
    <property type="molecule type" value="Genomic_DNA"/>
</dbReference>
<dbReference type="GO" id="GO:0009898">
    <property type="term" value="C:cytoplasmic side of plasma membrane"/>
    <property type="evidence" value="ECO:0007669"/>
    <property type="project" value="UniProtKB-ARBA"/>
</dbReference>
<keyword evidence="5" id="KW-1185">Reference proteome</keyword>
<dbReference type="AlphaFoldDB" id="A0AA35T1M8"/>
<evidence type="ECO:0000313" key="5">
    <source>
        <dbReference type="Proteomes" id="UP001174909"/>
    </source>
</evidence>
<proteinExistence type="inferred from homology"/>
<evidence type="ECO:0000313" key="4">
    <source>
        <dbReference type="EMBL" id="CAI8039614.1"/>
    </source>
</evidence>
<dbReference type="PANTHER" id="PTHR43327">
    <property type="entry name" value="STOMATIN-LIKE PROTEIN 2, MITOCHONDRIAL"/>
    <property type="match status" value="1"/>
</dbReference>
<sequence length="305" mass="33615">MAAGIVVVQQYQRMVVQRFGSYVGTQGPGLRLLIPILYHGTKVDLRERVTRVPTQKYITADNVVVDMDFVIYYRVMEEWADRAVLEVQNFEAAVINLAFATLRSVIGSLDLSTTLSERERIRDDVQVRMDEVTSRWGVKVSQVEINEVDPPVGVKAAMERQKSADAIRTAEITESEGQRQAAINVAEGEKQSAILKAEGQRQSEILQAEGDQQAAVLRAEGFSAALERIYTVASTVDARTMSLQYFDTLKSLGSSPSTKFIFPMEFTSMLTPFLGMGSMNQQDSGSGNNRPNSGNGSASDGETRN</sequence>
<accession>A0AA35T1M8</accession>
<dbReference type="SUPFAM" id="SSF117892">
    <property type="entry name" value="Band 7/SPFH domain"/>
    <property type="match status" value="1"/>
</dbReference>
<feature type="domain" description="Band 7" evidence="3">
    <location>
        <begin position="3"/>
        <end position="162"/>
    </location>
</feature>
<dbReference type="PRINTS" id="PR00721">
    <property type="entry name" value="STOMATIN"/>
</dbReference>
<feature type="region of interest" description="Disordered" evidence="2">
    <location>
        <begin position="275"/>
        <end position="305"/>
    </location>
</feature>
<comment type="similarity">
    <text evidence="1">Belongs to the band 7/mec-2 family.</text>
</comment>
<feature type="compositionally biased region" description="Low complexity" evidence="2">
    <location>
        <begin position="284"/>
        <end position="297"/>
    </location>
</feature>
<organism evidence="4 5">
    <name type="scientific">Geodia barretti</name>
    <name type="common">Barrett's horny sponge</name>
    <dbReference type="NCBI Taxonomy" id="519541"/>
    <lineage>
        <taxon>Eukaryota</taxon>
        <taxon>Metazoa</taxon>
        <taxon>Porifera</taxon>
        <taxon>Demospongiae</taxon>
        <taxon>Heteroscleromorpha</taxon>
        <taxon>Tetractinellida</taxon>
        <taxon>Astrophorina</taxon>
        <taxon>Geodiidae</taxon>
        <taxon>Geodia</taxon>
    </lineage>
</organism>
<dbReference type="InterPro" id="IPR050710">
    <property type="entry name" value="Band7/mec-2_domain"/>
</dbReference>
<dbReference type="Proteomes" id="UP001174909">
    <property type="component" value="Unassembled WGS sequence"/>
</dbReference>
<evidence type="ECO:0000259" key="3">
    <source>
        <dbReference type="SMART" id="SM00244"/>
    </source>
</evidence>
<dbReference type="SMART" id="SM00244">
    <property type="entry name" value="PHB"/>
    <property type="match status" value="1"/>
</dbReference>
<dbReference type="InterPro" id="IPR001972">
    <property type="entry name" value="Stomatin_HflK_fam"/>
</dbReference>
<dbReference type="InterPro" id="IPR001107">
    <property type="entry name" value="Band_7"/>
</dbReference>
<name>A0AA35T1M8_GEOBA</name>
<dbReference type="InterPro" id="IPR036013">
    <property type="entry name" value="Band_7/SPFH_dom_sf"/>
</dbReference>
<reference evidence="4" key="1">
    <citation type="submission" date="2023-03" db="EMBL/GenBank/DDBJ databases">
        <authorList>
            <person name="Steffen K."/>
            <person name="Cardenas P."/>
        </authorList>
    </citation>
    <scope>NUCLEOTIDE SEQUENCE</scope>
</reference>
<evidence type="ECO:0000256" key="2">
    <source>
        <dbReference type="SAM" id="MobiDB-lite"/>
    </source>
</evidence>
<evidence type="ECO:0000256" key="1">
    <source>
        <dbReference type="ARBA" id="ARBA00008164"/>
    </source>
</evidence>